<reference evidence="5 7" key="1">
    <citation type="journal article" date="2016" name="Plant Dis.">
        <title>Improved production of propionic acid using genome shuffling.</title>
        <authorList>
            <person name="Luna-Flores C.H."/>
            <person name="Palfreyman R.W."/>
            <person name="Kromer J.O."/>
            <person name="Nielsen L.K."/>
            <person name="Marcellin E."/>
        </authorList>
    </citation>
    <scope>NUCLEOTIDE SEQUENCE [LARGE SCALE GENOMIC DNA]</scope>
    <source>
        <strain evidence="5 7">F3E8</strain>
    </source>
</reference>
<dbReference type="AlphaFoldDB" id="A0AAC8YFW2"/>
<dbReference type="GO" id="GO:0019698">
    <property type="term" value="P:D-galacturonate catabolic process"/>
    <property type="evidence" value="ECO:0007669"/>
    <property type="project" value="TreeGrafter"/>
</dbReference>
<dbReference type="GO" id="GO:0016829">
    <property type="term" value="F:lyase activity"/>
    <property type="evidence" value="ECO:0007669"/>
    <property type="project" value="UniProtKB-KW"/>
</dbReference>
<gene>
    <name evidence="5" type="ORF">A8L58_13100</name>
    <name evidence="4" type="ORF">AXH35_11650</name>
</gene>
<dbReference type="PANTHER" id="PTHR30536:SF5">
    <property type="entry name" value="ALTRONATE DEHYDRATASE"/>
    <property type="match status" value="1"/>
</dbReference>
<evidence type="ECO:0000313" key="7">
    <source>
        <dbReference type="Proteomes" id="UP000178666"/>
    </source>
</evidence>
<evidence type="ECO:0000313" key="5">
    <source>
        <dbReference type="EMBL" id="AOZ47454.1"/>
    </source>
</evidence>
<keyword evidence="4" id="KW-0378">Hydrolase</keyword>
<feature type="domain" description="SAF" evidence="3">
    <location>
        <begin position="11"/>
        <end position="87"/>
    </location>
</feature>
<dbReference type="InterPro" id="IPR013974">
    <property type="entry name" value="SAF"/>
</dbReference>
<evidence type="ECO:0000259" key="3">
    <source>
        <dbReference type="SMART" id="SM00858"/>
    </source>
</evidence>
<accession>A0AAC8YFW2</accession>
<dbReference type="PANTHER" id="PTHR30536">
    <property type="entry name" value="ALTRONATE/GALACTARATE DEHYDRATASE"/>
    <property type="match status" value="1"/>
</dbReference>
<evidence type="ECO:0000256" key="1">
    <source>
        <dbReference type="ARBA" id="ARBA00010986"/>
    </source>
</evidence>
<dbReference type="CDD" id="cd11613">
    <property type="entry name" value="SAF_AH_GD"/>
    <property type="match status" value="1"/>
</dbReference>
<dbReference type="Pfam" id="PF08666">
    <property type="entry name" value="SAF"/>
    <property type="match status" value="1"/>
</dbReference>
<dbReference type="InterPro" id="IPR052172">
    <property type="entry name" value="UxaA_altronate/galactarate_dh"/>
</dbReference>
<sequence>MIDALVLDPADSVAVATHPVTAGDTLTLGGHPGEVMTVTAVSDVAPGHKIALADIAEGADVVKYGMPIGHTTADVRRGEWIHSHNLSTNLGPDLDYTFLPTDRRTLPGSGEGTFMGYRRADGRVGIRNDLYIVPTVGCINALCEGILRDFTDGHTEGLPFDSTIVTRHPYGCSQLGGDLGMTQRILADIVGHPNAGGVLVIGLGCENNQMDQMRAGLGAHDPDRVRFMIAQEADDEYETGVALLEELLAAAKEDHREEVPISELKVGVKCGGSDGFSGITANPLIGRFTDWLVSHGGSVVLTEVPEMFGAETVLMSRSRDEGVFSETVDLVNGFKDYFRRYDQPIYENPSPGNKEGGITTLEEKSLGCIQKAGTAEVEDVLAYGSTIRTPGLSLLQGPGNDLVSSSVLASAGCQLVLFSTGRGTPFGTYVPTVKVSSNTALATRKKRWIDFDGGRTMTEPMDDVLPDFIAYVTSVAGGVKTLNETHHMQEIAIFKDGVTE</sequence>
<reference evidence="4 6" key="2">
    <citation type="submission" date="2016-02" db="EMBL/GenBank/DDBJ databases">
        <title>Complete Genome Sequence of Propionibacterium acidipropionici ATCC 55737.</title>
        <authorList>
            <person name="Luna Flores C.H."/>
            <person name="Nielsen L.K."/>
            <person name="Marcellin E."/>
        </authorList>
    </citation>
    <scope>NUCLEOTIDE SEQUENCE [LARGE SCALE GENOMIC DNA]</scope>
    <source>
        <strain evidence="4 6">ATCC 55737</strain>
    </source>
</reference>
<dbReference type="EMBL" id="CP014352">
    <property type="protein sequence ID" value="AMS05991.1"/>
    <property type="molecule type" value="Genomic_DNA"/>
</dbReference>
<proteinExistence type="inferred from homology"/>
<keyword evidence="2" id="KW-0456">Lyase</keyword>
<comment type="similarity">
    <text evidence="1">Belongs to the UxaA family.</text>
</comment>
<dbReference type="Gene3D" id="2.30.130.110">
    <property type="match status" value="1"/>
</dbReference>
<organism evidence="4 6">
    <name type="scientific">Acidipropionibacterium acidipropionici</name>
    <dbReference type="NCBI Taxonomy" id="1748"/>
    <lineage>
        <taxon>Bacteria</taxon>
        <taxon>Bacillati</taxon>
        <taxon>Actinomycetota</taxon>
        <taxon>Actinomycetes</taxon>
        <taxon>Propionibacteriales</taxon>
        <taxon>Propionibacteriaceae</taxon>
        <taxon>Acidipropionibacterium</taxon>
    </lineage>
</organism>
<dbReference type="EMBL" id="CP015970">
    <property type="protein sequence ID" value="AOZ47454.1"/>
    <property type="molecule type" value="Genomic_DNA"/>
</dbReference>
<name>A0AAC8YFW2_9ACTN</name>
<evidence type="ECO:0000256" key="2">
    <source>
        <dbReference type="ARBA" id="ARBA00023239"/>
    </source>
</evidence>
<dbReference type="Pfam" id="PF04295">
    <property type="entry name" value="GD_AH_second"/>
    <property type="match status" value="1"/>
</dbReference>
<evidence type="ECO:0000313" key="6">
    <source>
        <dbReference type="Proteomes" id="UP000075221"/>
    </source>
</evidence>
<dbReference type="Pfam" id="PF20629">
    <property type="entry name" value="GD_AH_C"/>
    <property type="match status" value="1"/>
</dbReference>
<dbReference type="InterPro" id="IPR007392">
    <property type="entry name" value="GD_AH_second"/>
</dbReference>
<dbReference type="InterPro" id="IPR048332">
    <property type="entry name" value="GD_AH_C"/>
</dbReference>
<protein>
    <submittedName>
        <fullName evidence="4">Altronate hydrolase</fullName>
    </submittedName>
</protein>
<dbReference type="RefSeq" id="WP_062819943.1">
    <property type="nucleotide sequence ID" value="NZ_CP014352.1"/>
</dbReference>
<evidence type="ECO:0000313" key="4">
    <source>
        <dbReference type="EMBL" id="AMS05991.1"/>
    </source>
</evidence>
<dbReference type="SMART" id="SM00858">
    <property type="entry name" value="SAF"/>
    <property type="match status" value="1"/>
</dbReference>
<dbReference type="InterPro" id="IPR044144">
    <property type="entry name" value="SAF_UxaA/GarD"/>
</dbReference>
<dbReference type="Proteomes" id="UP000178666">
    <property type="component" value="Chromosome"/>
</dbReference>
<dbReference type="GO" id="GO:0016787">
    <property type="term" value="F:hydrolase activity"/>
    <property type="evidence" value="ECO:0007669"/>
    <property type="project" value="UniProtKB-KW"/>
</dbReference>
<keyword evidence="7" id="KW-1185">Reference proteome</keyword>
<dbReference type="Proteomes" id="UP000075221">
    <property type="component" value="Chromosome"/>
</dbReference>